<proteinExistence type="predicted"/>
<protein>
    <submittedName>
        <fullName evidence="1">Uncharacterized protein</fullName>
    </submittedName>
</protein>
<reference evidence="1 2" key="1">
    <citation type="submission" date="2020-07" db="EMBL/GenBank/DDBJ databases">
        <title>Comparative genomics of pyrophilous fungi reveals a link between fire events and developmental genes.</title>
        <authorList>
            <consortium name="DOE Joint Genome Institute"/>
            <person name="Steindorff A.S."/>
            <person name="Carver A."/>
            <person name="Calhoun S."/>
            <person name="Stillman K."/>
            <person name="Liu H."/>
            <person name="Lipzen A."/>
            <person name="Pangilinan J."/>
            <person name="Labutti K."/>
            <person name="Bruns T.D."/>
            <person name="Grigoriev I.V."/>
        </authorList>
    </citation>
    <scope>NUCLEOTIDE SEQUENCE [LARGE SCALE GENOMIC DNA]</scope>
    <source>
        <strain evidence="1 2">CBS 144469</strain>
    </source>
</reference>
<dbReference type="Proteomes" id="UP000521943">
    <property type="component" value="Unassembled WGS sequence"/>
</dbReference>
<comment type="caution">
    <text evidence="1">The sequence shown here is derived from an EMBL/GenBank/DDBJ whole genome shotgun (WGS) entry which is preliminary data.</text>
</comment>
<evidence type="ECO:0000313" key="2">
    <source>
        <dbReference type="Proteomes" id="UP000521943"/>
    </source>
</evidence>
<keyword evidence="2" id="KW-1185">Reference proteome</keyword>
<name>A0A8H6LYR0_9AGAR</name>
<dbReference type="OrthoDB" id="3046414at2759"/>
<accession>A0A8H6LYR0</accession>
<evidence type="ECO:0000313" key="1">
    <source>
        <dbReference type="EMBL" id="KAF6747815.1"/>
    </source>
</evidence>
<dbReference type="AlphaFoldDB" id="A0A8H6LYR0"/>
<gene>
    <name evidence="1" type="ORF">DFP72DRAFT_1074901</name>
</gene>
<dbReference type="EMBL" id="JACGCI010000077">
    <property type="protein sequence ID" value="KAF6747815.1"/>
    <property type="molecule type" value="Genomic_DNA"/>
</dbReference>
<sequence length="356" mass="40968">MAKPQPVPSSLMGPLERFLLSAPDAAVGHLLMTMEVWEIQVLEKLNTRLRYWFYGYGRRTWDFETFLKLYVPRPATLLSLIDGKHAMIYGGAVLRFFLRFGSKKCPLDICTTLAKYYQLNRVLRDDGFRLTHPRTRKTSTSHDLVGDLLRRVGVTHNTWSLAADKSWAAEDHVGYLFQYRKRCRGEYITVNLHLVRCEPYRHVLGGPITPLTCYMTNFEAGAPFARSTFRLSLAFALRNFHLLDIRLGRPYSVESHFRTVSFEIVKGPPNARKTYFTAETGSRRLGDGFTWTIPRKGHDPMLPPAPRQGPAFEALDWNMVCDDLGTYMSIGEPFVWRYYFANRAEIQMDDDSSSDV</sequence>
<organism evidence="1 2">
    <name type="scientific">Ephemerocybe angulata</name>
    <dbReference type="NCBI Taxonomy" id="980116"/>
    <lineage>
        <taxon>Eukaryota</taxon>
        <taxon>Fungi</taxon>
        <taxon>Dikarya</taxon>
        <taxon>Basidiomycota</taxon>
        <taxon>Agaricomycotina</taxon>
        <taxon>Agaricomycetes</taxon>
        <taxon>Agaricomycetidae</taxon>
        <taxon>Agaricales</taxon>
        <taxon>Agaricineae</taxon>
        <taxon>Psathyrellaceae</taxon>
        <taxon>Ephemerocybe</taxon>
    </lineage>
</organism>